<dbReference type="GO" id="GO:0016787">
    <property type="term" value="F:hydrolase activity"/>
    <property type="evidence" value="ECO:0007669"/>
    <property type="project" value="UniProtKB-KW"/>
</dbReference>
<dbReference type="OrthoDB" id="6108507at2759"/>
<proteinExistence type="predicted"/>
<name>A0A8B6GMZ9_MYTGA</name>
<dbReference type="PROSITE" id="PS50878">
    <property type="entry name" value="RT_POL"/>
    <property type="match status" value="1"/>
</dbReference>
<protein>
    <recommendedName>
        <fullName evidence="2">Reverse transcriptase domain-containing protein</fullName>
    </recommendedName>
</protein>
<dbReference type="AlphaFoldDB" id="A0A8B6GMZ9"/>
<dbReference type="PANTHER" id="PTHR47027">
    <property type="entry name" value="REVERSE TRANSCRIPTASE DOMAIN-CONTAINING PROTEIN"/>
    <property type="match status" value="1"/>
</dbReference>
<evidence type="ECO:0000313" key="3">
    <source>
        <dbReference type="EMBL" id="VDI66651.1"/>
    </source>
</evidence>
<reference evidence="3" key="1">
    <citation type="submission" date="2018-11" db="EMBL/GenBank/DDBJ databases">
        <authorList>
            <person name="Alioto T."/>
            <person name="Alioto T."/>
        </authorList>
    </citation>
    <scope>NUCLEOTIDE SEQUENCE</scope>
</reference>
<dbReference type="EMBL" id="UYJE01008724">
    <property type="protein sequence ID" value="VDI66651.1"/>
    <property type="molecule type" value="Genomic_DNA"/>
</dbReference>
<dbReference type="PROSITE" id="PS00690">
    <property type="entry name" value="DEAH_ATP_HELICASE"/>
    <property type="match status" value="1"/>
</dbReference>
<organism evidence="3 4">
    <name type="scientific">Mytilus galloprovincialis</name>
    <name type="common">Mediterranean mussel</name>
    <dbReference type="NCBI Taxonomy" id="29158"/>
    <lineage>
        <taxon>Eukaryota</taxon>
        <taxon>Metazoa</taxon>
        <taxon>Spiralia</taxon>
        <taxon>Lophotrochozoa</taxon>
        <taxon>Mollusca</taxon>
        <taxon>Bivalvia</taxon>
        <taxon>Autobranchia</taxon>
        <taxon>Pteriomorphia</taxon>
        <taxon>Mytilida</taxon>
        <taxon>Mytiloidea</taxon>
        <taxon>Mytilidae</taxon>
        <taxon>Mytilinae</taxon>
        <taxon>Mytilus</taxon>
    </lineage>
</organism>
<dbReference type="Pfam" id="PF00078">
    <property type="entry name" value="RVT_1"/>
    <property type="match status" value="1"/>
</dbReference>
<evidence type="ECO:0000313" key="4">
    <source>
        <dbReference type="Proteomes" id="UP000596742"/>
    </source>
</evidence>
<dbReference type="Proteomes" id="UP000596742">
    <property type="component" value="Unassembled WGS sequence"/>
</dbReference>
<dbReference type="PANTHER" id="PTHR47027:SF20">
    <property type="entry name" value="REVERSE TRANSCRIPTASE-LIKE PROTEIN WITH RNA-DIRECTED DNA POLYMERASE DOMAIN"/>
    <property type="match status" value="1"/>
</dbReference>
<dbReference type="SUPFAM" id="SSF56672">
    <property type="entry name" value="DNA/RNA polymerases"/>
    <property type="match status" value="1"/>
</dbReference>
<accession>A0A8B6GMZ9</accession>
<evidence type="ECO:0000256" key="1">
    <source>
        <dbReference type="ARBA" id="ARBA00022801"/>
    </source>
</evidence>
<dbReference type="InterPro" id="IPR002464">
    <property type="entry name" value="DNA/RNA_helicase_DEAH_CS"/>
</dbReference>
<comment type="caution">
    <text evidence="3">The sequence shown here is derived from an EMBL/GenBank/DDBJ whole genome shotgun (WGS) entry which is preliminary data.</text>
</comment>
<feature type="domain" description="Reverse transcriptase" evidence="2">
    <location>
        <begin position="1"/>
        <end position="185"/>
    </location>
</feature>
<dbReference type="InterPro" id="IPR000477">
    <property type="entry name" value="RT_dom"/>
</dbReference>
<dbReference type="InterPro" id="IPR043502">
    <property type="entry name" value="DNA/RNA_pol_sf"/>
</dbReference>
<keyword evidence="4" id="KW-1185">Reference proteome</keyword>
<evidence type="ECO:0000259" key="2">
    <source>
        <dbReference type="PROSITE" id="PS50878"/>
    </source>
</evidence>
<keyword evidence="1" id="KW-0378">Hydrolase</keyword>
<sequence length="185" mass="20732">MSMLMAGLIISEARAEVKHRTIEPLYLITIDSQKAFDVVDHIIMLDELHETTQNHSMWTIVKNLYSGLVSKVKWKGNIGNSFQIHQGVRQGGILSPFLYKVYVNNLLEDLKSHSLGFKIGTTYVGYPTCADDVAFISNCEQELQCMLSVTNHHANQSRVTINPSKTKAVILNKPKALTDLIYNGP</sequence>
<gene>
    <name evidence="3" type="ORF">MGAL_10B066864</name>
</gene>